<sequence length="310" mass="32353">MPSLTSTSCESCAGLSQKVAELEQQITTLFKIQEERDLDVILGKTRAAATSAQLADTASYSTNASEPQPSSSSPGAAEHRWIQQGAKPKVLSSTPLCKDAWTKVESRNGGRARESWPSRPSSPGDIALHNKFTVLDDEEFPPLRAGQSQQQPPTARRQTRPGSMRFTPAPKHHGARSKDSRSPPPSLGSLTDFPLMRSSTPPAPTTGGSAGVLPHTSCVIARRGSGGCAASSQRTQSPVTSCDRGSNSAPAGGSTAPRKDPAHFPAAAPASAPRPGPSVLILGSSLDIKDSAPPSSVNTPQSQQSSFTLD</sequence>
<name>A0AAW0N549_9GOBI</name>
<feature type="compositionally biased region" description="Low complexity" evidence="1">
    <location>
        <begin position="147"/>
        <end position="156"/>
    </location>
</feature>
<evidence type="ECO:0000256" key="1">
    <source>
        <dbReference type="SAM" id="MobiDB-lite"/>
    </source>
</evidence>
<dbReference type="EMBL" id="JBBPFD010000018">
    <property type="protein sequence ID" value="KAK7888844.1"/>
    <property type="molecule type" value="Genomic_DNA"/>
</dbReference>
<evidence type="ECO:0000313" key="2">
    <source>
        <dbReference type="EMBL" id="KAK7888844.1"/>
    </source>
</evidence>
<comment type="caution">
    <text evidence="2">The sequence shown here is derived from an EMBL/GenBank/DDBJ whole genome shotgun (WGS) entry which is preliminary data.</text>
</comment>
<feature type="compositionally biased region" description="Basic and acidic residues" evidence="1">
    <location>
        <begin position="100"/>
        <end position="116"/>
    </location>
</feature>
<evidence type="ECO:0000313" key="3">
    <source>
        <dbReference type="Proteomes" id="UP001460270"/>
    </source>
</evidence>
<gene>
    <name evidence="2" type="ORF">WMY93_024404</name>
</gene>
<organism evidence="2 3">
    <name type="scientific">Mugilogobius chulae</name>
    <name type="common">yellowstripe goby</name>
    <dbReference type="NCBI Taxonomy" id="88201"/>
    <lineage>
        <taxon>Eukaryota</taxon>
        <taxon>Metazoa</taxon>
        <taxon>Chordata</taxon>
        <taxon>Craniata</taxon>
        <taxon>Vertebrata</taxon>
        <taxon>Euteleostomi</taxon>
        <taxon>Actinopterygii</taxon>
        <taxon>Neopterygii</taxon>
        <taxon>Teleostei</taxon>
        <taxon>Neoteleostei</taxon>
        <taxon>Acanthomorphata</taxon>
        <taxon>Gobiaria</taxon>
        <taxon>Gobiiformes</taxon>
        <taxon>Gobioidei</taxon>
        <taxon>Gobiidae</taxon>
        <taxon>Gobionellinae</taxon>
        <taxon>Mugilogobius</taxon>
    </lineage>
</organism>
<accession>A0AAW0N549</accession>
<feature type="region of interest" description="Disordered" evidence="1">
    <location>
        <begin position="52"/>
        <end position="310"/>
    </location>
</feature>
<proteinExistence type="predicted"/>
<feature type="compositionally biased region" description="Polar residues" evidence="1">
    <location>
        <begin position="230"/>
        <end position="249"/>
    </location>
</feature>
<reference evidence="3" key="1">
    <citation type="submission" date="2024-04" db="EMBL/GenBank/DDBJ databases">
        <title>Salinicola lusitanus LLJ914,a marine bacterium isolated from the Okinawa Trough.</title>
        <authorList>
            <person name="Li J."/>
        </authorList>
    </citation>
    <scope>NUCLEOTIDE SEQUENCE [LARGE SCALE GENOMIC DNA]</scope>
</reference>
<feature type="compositionally biased region" description="Low complexity" evidence="1">
    <location>
        <begin position="263"/>
        <end position="273"/>
    </location>
</feature>
<protein>
    <submittedName>
        <fullName evidence="2">Uncharacterized protein</fullName>
    </submittedName>
</protein>
<keyword evidence="3" id="KW-1185">Reference proteome</keyword>
<feature type="compositionally biased region" description="Polar residues" evidence="1">
    <location>
        <begin position="59"/>
        <end position="74"/>
    </location>
</feature>
<dbReference type="Proteomes" id="UP001460270">
    <property type="component" value="Unassembled WGS sequence"/>
</dbReference>
<dbReference type="AlphaFoldDB" id="A0AAW0N549"/>
<feature type="compositionally biased region" description="Polar residues" evidence="1">
    <location>
        <begin position="293"/>
        <end position="310"/>
    </location>
</feature>